<name>A0ABW6S955_9NOCA</name>
<dbReference type="PROSITE" id="PS51379">
    <property type="entry name" value="4FE4S_FER_2"/>
    <property type="match status" value="1"/>
</dbReference>
<dbReference type="InterPro" id="IPR017896">
    <property type="entry name" value="4Fe4S_Fe-S-bd"/>
</dbReference>
<dbReference type="Pfam" id="PF17179">
    <property type="entry name" value="Fer4_22"/>
    <property type="match status" value="1"/>
</dbReference>
<evidence type="ECO:0000313" key="6">
    <source>
        <dbReference type="Proteomes" id="UP001601992"/>
    </source>
</evidence>
<evidence type="ECO:0000256" key="3">
    <source>
        <dbReference type="ARBA" id="ARBA00023014"/>
    </source>
</evidence>
<protein>
    <submittedName>
        <fullName evidence="5">4Fe-4S dicluster domain-containing protein</fullName>
    </submittedName>
</protein>
<keyword evidence="1" id="KW-0479">Metal-binding</keyword>
<dbReference type="PROSITE" id="PS00198">
    <property type="entry name" value="4FE4S_FER_1"/>
    <property type="match status" value="1"/>
</dbReference>
<keyword evidence="2" id="KW-0408">Iron</keyword>
<dbReference type="EMBL" id="JBIAQY010000015">
    <property type="protein sequence ID" value="MFF3572827.1"/>
    <property type="molecule type" value="Genomic_DNA"/>
</dbReference>
<evidence type="ECO:0000259" key="4">
    <source>
        <dbReference type="PROSITE" id="PS51379"/>
    </source>
</evidence>
<dbReference type="SUPFAM" id="SSF46548">
    <property type="entry name" value="alpha-helical ferredoxin"/>
    <property type="match status" value="1"/>
</dbReference>
<gene>
    <name evidence="5" type="ORF">ACFYXQ_34170</name>
</gene>
<dbReference type="RefSeq" id="WP_387406232.1">
    <property type="nucleotide sequence ID" value="NZ_JBIAQY010000015.1"/>
</dbReference>
<organism evidence="5 6">
    <name type="scientific">Nocardia jiangxiensis</name>
    <dbReference type="NCBI Taxonomy" id="282685"/>
    <lineage>
        <taxon>Bacteria</taxon>
        <taxon>Bacillati</taxon>
        <taxon>Actinomycetota</taxon>
        <taxon>Actinomycetes</taxon>
        <taxon>Mycobacteriales</taxon>
        <taxon>Nocardiaceae</taxon>
        <taxon>Nocardia</taxon>
    </lineage>
</organism>
<dbReference type="Proteomes" id="UP001601992">
    <property type="component" value="Unassembled WGS sequence"/>
</dbReference>
<dbReference type="PANTHER" id="PTHR40447:SF1">
    <property type="entry name" value="ANAEROBIC SULFITE REDUCTASE SUBUNIT A"/>
    <property type="match status" value="1"/>
</dbReference>
<feature type="domain" description="4Fe-4S ferredoxin-type" evidence="4">
    <location>
        <begin position="172"/>
        <end position="200"/>
    </location>
</feature>
<reference evidence="5 6" key="1">
    <citation type="submission" date="2024-10" db="EMBL/GenBank/DDBJ databases">
        <title>The Natural Products Discovery Center: Release of the First 8490 Sequenced Strains for Exploring Actinobacteria Biosynthetic Diversity.</title>
        <authorList>
            <person name="Kalkreuter E."/>
            <person name="Kautsar S.A."/>
            <person name="Yang D."/>
            <person name="Bader C.D."/>
            <person name="Teijaro C.N."/>
            <person name="Fluegel L."/>
            <person name="Davis C.M."/>
            <person name="Simpson J.R."/>
            <person name="Lauterbach L."/>
            <person name="Steele A.D."/>
            <person name="Gui C."/>
            <person name="Meng S."/>
            <person name="Li G."/>
            <person name="Viehrig K."/>
            <person name="Ye F."/>
            <person name="Su P."/>
            <person name="Kiefer A.F."/>
            <person name="Nichols A."/>
            <person name="Cepeda A.J."/>
            <person name="Yan W."/>
            <person name="Fan B."/>
            <person name="Jiang Y."/>
            <person name="Adhikari A."/>
            <person name="Zheng C.-J."/>
            <person name="Schuster L."/>
            <person name="Cowan T.M."/>
            <person name="Smanski M.J."/>
            <person name="Chevrette M.G."/>
            <person name="De Carvalho L.P.S."/>
            <person name="Shen B."/>
        </authorList>
    </citation>
    <scope>NUCLEOTIDE SEQUENCE [LARGE SCALE GENOMIC DNA]</scope>
    <source>
        <strain evidence="5 6">NPDC002593</strain>
    </source>
</reference>
<keyword evidence="6" id="KW-1185">Reference proteome</keyword>
<dbReference type="InterPro" id="IPR017900">
    <property type="entry name" value="4Fe4S_Fe_S_CS"/>
</dbReference>
<evidence type="ECO:0000256" key="2">
    <source>
        <dbReference type="ARBA" id="ARBA00023004"/>
    </source>
</evidence>
<dbReference type="PANTHER" id="PTHR40447">
    <property type="entry name" value="ANAEROBIC SULFITE REDUCTASE SUBUNIT A"/>
    <property type="match status" value="1"/>
</dbReference>
<comment type="caution">
    <text evidence="5">The sequence shown here is derived from an EMBL/GenBank/DDBJ whole genome shotgun (WGS) entry which is preliminary data.</text>
</comment>
<evidence type="ECO:0000256" key="1">
    <source>
        <dbReference type="ARBA" id="ARBA00022723"/>
    </source>
</evidence>
<proteinExistence type="predicted"/>
<keyword evidence="3" id="KW-0411">Iron-sulfur</keyword>
<sequence>MIDRARLDRLVEVLRDAGFRVIGPRLRGSAIVLDELDSGAQLPGGWGVEAGPGRYRVQRRADDAVFAHCAGPGFWKEFMHPPHRKLTDIGADLTVETLSRTSAPLAFLGVRGCDLAALGILEHVLGDAAYPQVSAPDRRPFVVAVECAHGGSVRQSGASRYRLWLSHKLSTWYDQFGSSGCVGCGRCIAWCPAGIDLTAEVARLAELDAEAADDHR</sequence>
<accession>A0ABW6S955</accession>
<evidence type="ECO:0000313" key="5">
    <source>
        <dbReference type="EMBL" id="MFF3572827.1"/>
    </source>
</evidence>